<keyword evidence="8 12" id="KW-0472">Membrane</keyword>
<feature type="transmembrane region" description="Helical" evidence="12">
    <location>
        <begin position="61"/>
        <end position="82"/>
    </location>
</feature>
<evidence type="ECO:0000256" key="3">
    <source>
        <dbReference type="ARBA" id="ARBA00022606"/>
    </source>
</evidence>
<evidence type="ECO:0000313" key="15">
    <source>
        <dbReference type="Proteomes" id="UP000694547"/>
    </source>
</evidence>
<dbReference type="InterPro" id="IPR000725">
    <property type="entry name" value="Olfact_rcpt"/>
</dbReference>
<evidence type="ECO:0000256" key="9">
    <source>
        <dbReference type="ARBA" id="ARBA00023170"/>
    </source>
</evidence>
<evidence type="ECO:0000256" key="12">
    <source>
        <dbReference type="RuleBase" id="RU363047"/>
    </source>
</evidence>
<accession>A0A6I9M6F3</accession>
<dbReference type="InterPro" id="IPR017452">
    <property type="entry name" value="GPCR_Rhodpsn_7TM"/>
</dbReference>
<keyword evidence="3 12" id="KW-0716">Sensory transduction</keyword>
<reference evidence="14" key="2">
    <citation type="submission" date="2025-08" db="UniProtKB">
        <authorList>
            <consortium name="Ensembl"/>
        </authorList>
    </citation>
    <scope>IDENTIFICATION</scope>
</reference>
<dbReference type="SUPFAM" id="SSF81321">
    <property type="entry name" value="Family A G protein-coupled receptor-like"/>
    <property type="match status" value="1"/>
</dbReference>
<dbReference type="GeneID" id="102925667"/>
<dbReference type="OrthoDB" id="9615894at2759"/>
<keyword evidence="10 11" id="KW-0807">Transducer</keyword>
<dbReference type="GeneTree" id="ENSGT00940000163027"/>
<evidence type="ECO:0000256" key="11">
    <source>
        <dbReference type="RuleBase" id="RU000688"/>
    </source>
</evidence>
<dbReference type="Ensembl" id="ENSPEMT00000002935.2">
    <property type="protein sequence ID" value="ENSPEMP00000002254.1"/>
    <property type="gene ID" value="ENSPEMG00000002274.2"/>
</dbReference>
<keyword evidence="6 12" id="KW-1133">Transmembrane helix</keyword>
<name>A0A6I9M6F3_PERMB</name>
<evidence type="ECO:0000259" key="13">
    <source>
        <dbReference type="PROSITE" id="PS50262"/>
    </source>
</evidence>
<sequence>MRLKNQSSVFEFLLLGLPIRPEQQNVFFTLFLAMYLTTVLGNLLIILLIRLDSRLHTPMYFFLSHLAFTDISFSSVTVPKMLTKVQSQHIAITYEGCVSQTYFFIFFADLDSFLITSMAYDRYVAICHPLHYTIIMSQSLCAMLVGMSWVIASACALLHTLLLAQLSFCADHTVPHFFCDLGALLKLSCSDTSLNQLVIFTAGLAAIMLPFLCILISYGRIGFTILRVPSTKGICKALSTCGSHLSVVALYYGAIIGLYFLPPSNSTNDNNIIASVMYTVVTPMLNPFIYSLRNKDMKGALRKLLNRKTDFSN</sequence>
<reference evidence="14 15" key="1">
    <citation type="submission" date="2018-10" db="EMBL/GenBank/DDBJ databases">
        <title>Improved assembly of the deer mouse Peromyscus maniculatus genome.</title>
        <authorList>
            <person name="Lassance J.-M."/>
            <person name="Hoekstra H.E."/>
        </authorList>
    </citation>
    <scope>NUCLEOTIDE SEQUENCE [LARGE SCALE GENOMIC DNA]</scope>
</reference>
<protein>
    <recommendedName>
        <fullName evidence="12">Olfactory receptor</fullName>
    </recommendedName>
</protein>
<feature type="domain" description="G-protein coupled receptors family 1 profile" evidence="13">
    <location>
        <begin position="41"/>
        <end position="290"/>
    </location>
</feature>
<feature type="transmembrane region" description="Helical" evidence="12">
    <location>
        <begin position="102"/>
        <end position="120"/>
    </location>
</feature>
<dbReference type="InterPro" id="IPR000276">
    <property type="entry name" value="GPCR_Rhodpsn"/>
</dbReference>
<evidence type="ECO:0000256" key="6">
    <source>
        <dbReference type="ARBA" id="ARBA00022989"/>
    </source>
</evidence>
<reference evidence="14" key="3">
    <citation type="submission" date="2025-09" db="UniProtKB">
        <authorList>
            <consortium name="Ensembl"/>
        </authorList>
    </citation>
    <scope>IDENTIFICATION</scope>
</reference>
<proteinExistence type="inferred from homology"/>
<feature type="transmembrane region" description="Helical" evidence="12">
    <location>
        <begin position="140"/>
        <end position="162"/>
    </location>
</feature>
<comment type="similarity">
    <text evidence="11">Belongs to the G-protein coupled receptor 1 family.</text>
</comment>
<evidence type="ECO:0000256" key="1">
    <source>
        <dbReference type="ARBA" id="ARBA00004651"/>
    </source>
</evidence>
<dbReference type="FunFam" id="1.20.1070.10:FF:000009">
    <property type="entry name" value="Olfactory receptor"/>
    <property type="match status" value="1"/>
</dbReference>
<organism evidence="14 15">
    <name type="scientific">Peromyscus maniculatus bairdii</name>
    <name type="common">Prairie deer mouse</name>
    <dbReference type="NCBI Taxonomy" id="230844"/>
    <lineage>
        <taxon>Eukaryota</taxon>
        <taxon>Metazoa</taxon>
        <taxon>Chordata</taxon>
        <taxon>Craniata</taxon>
        <taxon>Vertebrata</taxon>
        <taxon>Euteleostomi</taxon>
        <taxon>Mammalia</taxon>
        <taxon>Eutheria</taxon>
        <taxon>Euarchontoglires</taxon>
        <taxon>Glires</taxon>
        <taxon>Rodentia</taxon>
        <taxon>Myomorpha</taxon>
        <taxon>Muroidea</taxon>
        <taxon>Cricetidae</taxon>
        <taxon>Neotominae</taxon>
        <taxon>Peromyscus</taxon>
    </lineage>
</organism>
<evidence type="ECO:0000313" key="14">
    <source>
        <dbReference type="Ensembl" id="ENSPEMP00000002254.1"/>
    </source>
</evidence>
<evidence type="ECO:0000256" key="2">
    <source>
        <dbReference type="ARBA" id="ARBA00022475"/>
    </source>
</evidence>
<dbReference type="RefSeq" id="XP_006996888.1">
    <property type="nucleotide sequence ID" value="XM_006996826.4"/>
</dbReference>
<evidence type="ECO:0000256" key="10">
    <source>
        <dbReference type="ARBA" id="ARBA00023224"/>
    </source>
</evidence>
<evidence type="ECO:0000256" key="8">
    <source>
        <dbReference type="ARBA" id="ARBA00023136"/>
    </source>
</evidence>
<evidence type="ECO:0000256" key="4">
    <source>
        <dbReference type="ARBA" id="ARBA00022692"/>
    </source>
</evidence>
<keyword evidence="9 11" id="KW-0675">Receptor</keyword>
<dbReference type="CDD" id="cd15918">
    <property type="entry name" value="7tmA_OR1_7-like"/>
    <property type="match status" value="1"/>
</dbReference>
<dbReference type="PRINTS" id="PR00245">
    <property type="entry name" value="OLFACTORYR"/>
</dbReference>
<dbReference type="GO" id="GO:0004984">
    <property type="term" value="F:olfactory receptor activity"/>
    <property type="evidence" value="ECO:0007669"/>
    <property type="project" value="InterPro"/>
</dbReference>
<evidence type="ECO:0000256" key="7">
    <source>
        <dbReference type="ARBA" id="ARBA00023040"/>
    </source>
</evidence>
<dbReference type="Proteomes" id="UP000694547">
    <property type="component" value="Chromosome 4"/>
</dbReference>
<dbReference type="AlphaFoldDB" id="A0A6I9M6F3"/>
<dbReference type="Gene3D" id="1.20.1070.10">
    <property type="entry name" value="Rhodopsin 7-helix transmembrane proteins"/>
    <property type="match status" value="1"/>
</dbReference>
<keyword evidence="5 12" id="KW-0552">Olfaction</keyword>
<dbReference type="PANTHER" id="PTHR48001">
    <property type="entry name" value="OLFACTORY RECEPTOR"/>
    <property type="match status" value="1"/>
</dbReference>
<keyword evidence="2 12" id="KW-1003">Cell membrane</keyword>
<dbReference type="GO" id="GO:0004930">
    <property type="term" value="F:G protein-coupled receptor activity"/>
    <property type="evidence" value="ECO:0007669"/>
    <property type="project" value="UniProtKB-KW"/>
</dbReference>
<dbReference type="PROSITE" id="PS50262">
    <property type="entry name" value="G_PROTEIN_RECEP_F1_2"/>
    <property type="match status" value="1"/>
</dbReference>
<feature type="transmembrane region" description="Helical" evidence="12">
    <location>
        <begin position="197"/>
        <end position="216"/>
    </location>
</feature>
<feature type="transmembrane region" description="Helical" evidence="12">
    <location>
        <begin position="272"/>
        <end position="292"/>
    </location>
</feature>
<feature type="transmembrane region" description="Helical" evidence="12">
    <location>
        <begin position="26"/>
        <end position="49"/>
    </location>
</feature>
<dbReference type="PROSITE" id="PS00237">
    <property type="entry name" value="G_PROTEIN_RECEP_F1_1"/>
    <property type="match status" value="1"/>
</dbReference>
<comment type="subcellular location">
    <subcellularLocation>
        <location evidence="1 12">Cell membrane</location>
        <topology evidence="1 12">Multi-pass membrane protein</topology>
    </subcellularLocation>
</comment>
<feature type="transmembrane region" description="Helical" evidence="12">
    <location>
        <begin position="237"/>
        <end position="260"/>
    </location>
</feature>
<keyword evidence="4 11" id="KW-0812">Transmembrane</keyword>
<keyword evidence="7 11" id="KW-0297">G-protein coupled receptor</keyword>
<keyword evidence="15" id="KW-1185">Reference proteome</keyword>
<dbReference type="GO" id="GO:0005886">
    <property type="term" value="C:plasma membrane"/>
    <property type="evidence" value="ECO:0007669"/>
    <property type="project" value="UniProtKB-SubCell"/>
</dbReference>
<gene>
    <name evidence="14" type="primary">LOC102925667</name>
</gene>
<evidence type="ECO:0000256" key="5">
    <source>
        <dbReference type="ARBA" id="ARBA00022725"/>
    </source>
</evidence>
<dbReference type="Pfam" id="PF13853">
    <property type="entry name" value="7tm_4"/>
    <property type="match status" value="1"/>
</dbReference>
<dbReference type="PRINTS" id="PR00237">
    <property type="entry name" value="GPCRRHODOPSN"/>
</dbReference>